<dbReference type="SUPFAM" id="SSF103473">
    <property type="entry name" value="MFS general substrate transporter"/>
    <property type="match status" value="1"/>
</dbReference>
<evidence type="ECO:0000313" key="6">
    <source>
        <dbReference type="EMBL" id="SMC09142.1"/>
    </source>
</evidence>
<dbReference type="PANTHER" id="PTHR23518">
    <property type="entry name" value="C-METHYLTRANSFERASE"/>
    <property type="match status" value="1"/>
</dbReference>
<evidence type="ECO:0000256" key="4">
    <source>
        <dbReference type="SAM" id="Phobius"/>
    </source>
</evidence>
<dbReference type="PANTHER" id="PTHR23518:SF2">
    <property type="entry name" value="MAJOR FACILITATOR SUPERFAMILY TRANSPORTER"/>
    <property type="match status" value="1"/>
</dbReference>
<keyword evidence="3 4" id="KW-0472">Membrane</keyword>
<feature type="transmembrane region" description="Helical" evidence="4">
    <location>
        <begin position="231"/>
        <end position="252"/>
    </location>
</feature>
<feature type="transmembrane region" description="Helical" evidence="4">
    <location>
        <begin position="191"/>
        <end position="210"/>
    </location>
</feature>
<dbReference type="Proteomes" id="UP000192602">
    <property type="component" value="Unassembled WGS sequence"/>
</dbReference>
<feature type="transmembrane region" description="Helical" evidence="4">
    <location>
        <begin position="352"/>
        <end position="373"/>
    </location>
</feature>
<feature type="transmembrane region" description="Helical" evidence="4">
    <location>
        <begin position="161"/>
        <end position="179"/>
    </location>
</feature>
<feature type="transmembrane region" description="Helical" evidence="4">
    <location>
        <begin position="66"/>
        <end position="87"/>
    </location>
</feature>
<dbReference type="InterPro" id="IPR011701">
    <property type="entry name" value="MFS"/>
</dbReference>
<dbReference type="CDD" id="cd17370">
    <property type="entry name" value="MFS_MJ1317_like"/>
    <property type="match status" value="1"/>
</dbReference>
<evidence type="ECO:0000256" key="3">
    <source>
        <dbReference type="ARBA" id="ARBA00023136"/>
    </source>
</evidence>
<dbReference type="GO" id="GO:0022857">
    <property type="term" value="F:transmembrane transporter activity"/>
    <property type="evidence" value="ECO:0007669"/>
    <property type="project" value="InterPro"/>
</dbReference>
<dbReference type="Pfam" id="PF07690">
    <property type="entry name" value="MFS_1"/>
    <property type="match status" value="1"/>
</dbReference>
<feature type="transmembrane region" description="Helical" evidence="4">
    <location>
        <begin position="258"/>
        <end position="283"/>
    </location>
</feature>
<reference evidence="7" key="1">
    <citation type="submission" date="2017-04" db="EMBL/GenBank/DDBJ databases">
        <authorList>
            <person name="Varghese N."/>
            <person name="Submissions S."/>
        </authorList>
    </citation>
    <scope>NUCLEOTIDE SEQUENCE [LARGE SCALE GENOMIC DNA]</scope>
    <source>
        <strain evidence="7">DSM 16512</strain>
    </source>
</reference>
<dbReference type="AlphaFoldDB" id="A0A1W1WSG7"/>
<sequence>MKNKFDDLEESKTSNVECQMSNVQKIDKNVVILGWVSFFTDMATAMINPILPIFVVVTLHEGVDKLGIIVAVATFVSYALRLLSGFISDRYGIVKPLVVSGYALSALSKPLIGFSHSYKSVAALRGLERLGKALRSAPKDVLIASFSKKQSTGKTFGFHKTLDIAGELTGTLLAFFLLWKLGESEVVFRSIFFFTIIPGLIGLVLVIFFVKDVPKKPKSQKFRLTVKDKRVIGMLLFYFLFVFFMWSDAFLTMQAKSVGIAVMVIPLLFAISTGTQTLTSYLLGVFIDRVGALKIMAFGFISGVASLLLLFLQKPLFTWIAFAFFGLFTVATLNATRAYIAMQSDNKGSVYGVFYAGVALFGALGAYVCGLLWEHFGMHTALVFSLVGTTTLLLLLVGKNYGALRG</sequence>
<dbReference type="InterPro" id="IPR020846">
    <property type="entry name" value="MFS_dom"/>
</dbReference>
<evidence type="ECO:0000256" key="1">
    <source>
        <dbReference type="ARBA" id="ARBA00022692"/>
    </source>
</evidence>
<dbReference type="STRING" id="1069081.SAMN05660197_0944"/>
<dbReference type="InterPro" id="IPR036259">
    <property type="entry name" value="MFS_trans_sf"/>
</dbReference>
<name>A0A1W1WSG7_9BACT</name>
<dbReference type="PROSITE" id="PS50850">
    <property type="entry name" value="MFS"/>
    <property type="match status" value="1"/>
</dbReference>
<keyword evidence="7" id="KW-1185">Reference proteome</keyword>
<feature type="transmembrane region" description="Helical" evidence="4">
    <location>
        <begin position="295"/>
        <end position="313"/>
    </location>
</feature>
<accession>A0A1W1WSG7</accession>
<evidence type="ECO:0000259" key="5">
    <source>
        <dbReference type="PROSITE" id="PS50850"/>
    </source>
</evidence>
<proteinExistence type="predicted"/>
<keyword evidence="2 4" id="KW-1133">Transmembrane helix</keyword>
<feature type="transmembrane region" description="Helical" evidence="4">
    <location>
        <begin position="30"/>
        <end position="54"/>
    </location>
</feature>
<gene>
    <name evidence="6" type="ORF">SAMN05660197_0944</name>
</gene>
<protein>
    <submittedName>
        <fullName evidence="6">Nitrate/nitrite transporter NarK</fullName>
    </submittedName>
</protein>
<feature type="transmembrane region" description="Helical" evidence="4">
    <location>
        <begin position="319"/>
        <end position="340"/>
    </location>
</feature>
<keyword evidence="1 4" id="KW-0812">Transmembrane</keyword>
<feature type="domain" description="Major facilitator superfamily (MFS) profile" evidence="5">
    <location>
        <begin position="29"/>
        <end position="406"/>
    </location>
</feature>
<feature type="transmembrane region" description="Helical" evidence="4">
    <location>
        <begin position="379"/>
        <end position="397"/>
    </location>
</feature>
<organism evidence="6 7">
    <name type="scientific">Nitratiruptor tergarcus DSM 16512</name>
    <dbReference type="NCBI Taxonomy" id="1069081"/>
    <lineage>
        <taxon>Bacteria</taxon>
        <taxon>Pseudomonadati</taxon>
        <taxon>Campylobacterota</taxon>
        <taxon>Epsilonproteobacteria</taxon>
        <taxon>Nautiliales</taxon>
        <taxon>Nitratiruptoraceae</taxon>
        <taxon>Nitratiruptor</taxon>
    </lineage>
</organism>
<dbReference type="Gene3D" id="1.20.1250.20">
    <property type="entry name" value="MFS general substrate transporter like domains"/>
    <property type="match status" value="1"/>
</dbReference>
<evidence type="ECO:0000256" key="2">
    <source>
        <dbReference type="ARBA" id="ARBA00022989"/>
    </source>
</evidence>
<evidence type="ECO:0000313" key="7">
    <source>
        <dbReference type="Proteomes" id="UP000192602"/>
    </source>
</evidence>
<dbReference type="EMBL" id="FWWZ01000001">
    <property type="protein sequence ID" value="SMC09142.1"/>
    <property type="molecule type" value="Genomic_DNA"/>
</dbReference>
<dbReference type="RefSeq" id="WP_197685301.1">
    <property type="nucleotide sequence ID" value="NZ_AP026671.1"/>
</dbReference>